<proteinExistence type="predicted"/>
<evidence type="ECO:0000313" key="2">
    <source>
        <dbReference type="Proteomes" id="UP001495910"/>
    </source>
</evidence>
<organism evidence="1 2">
    <name type="scientific">Collimonas rhizosphaerae</name>
    <dbReference type="NCBI Taxonomy" id="3126357"/>
    <lineage>
        <taxon>Bacteria</taxon>
        <taxon>Pseudomonadati</taxon>
        <taxon>Pseudomonadota</taxon>
        <taxon>Betaproteobacteria</taxon>
        <taxon>Burkholderiales</taxon>
        <taxon>Oxalobacteraceae</taxon>
        <taxon>Collimonas</taxon>
    </lineage>
</organism>
<evidence type="ECO:0000313" key="1">
    <source>
        <dbReference type="EMBL" id="MEM4990065.1"/>
    </source>
</evidence>
<name>A0ABU9Q1E2_9BURK</name>
<dbReference type="Proteomes" id="UP001495910">
    <property type="component" value="Unassembled WGS sequence"/>
</dbReference>
<gene>
    <name evidence="1" type="ORF">V8G57_21935</name>
</gene>
<accession>A0ABU9Q1E2</accession>
<comment type="caution">
    <text evidence="1">The sequence shown here is derived from an EMBL/GenBank/DDBJ whole genome shotgun (WGS) entry which is preliminary data.</text>
</comment>
<protein>
    <submittedName>
        <fullName evidence="1">Uncharacterized protein</fullName>
    </submittedName>
</protein>
<keyword evidence="2" id="KW-1185">Reference proteome</keyword>
<reference evidence="1 2" key="1">
    <citation type="submission" date="2024-02" db="EMBL/GenBank/DDBJ databases">
        <title>Draft genome sequence of Collimonas sp. strain H4R21, an effective mineral-weathering bacterial strain isolated from the beech rhizosphere.</title>
        <authorList>
            <person name="Morin E."/>
            <person name="Uroz S."/>
            <person name="Leveau J.H.J."/>
            <person name="Kumar R."/>
            <person name="Rey M.W."/>
            <person name="Pham J."/>
        </authorList>
    </citation>
    <scope>NUCLEOTIDE SEQUENCE [LARGE SCALE GENOMIC DNA]</scope>
    <source>
        <strain evidence="1 2">H4R21</strain>
    </source>
</reference>
<dbReference type="EMBL" id="JBANDC010000019">
    <property type="protein sequence ID" value="MEM4990065.1"/>
    <property type="molecule type" value="Genomic_DNA"/>
</dbReference>
<dbReference type="RefSeq" id="WP_342831199.1">
    <property type="nucleotide sequence ID" value="NZ_JBANDC010000019.1"/>
</dbReference>
<sequence length="84" mass="9023">MQITKKPGTARDQDGTWSHAALKAEHVALVNAGSIAPTRMLANRYAVSVTTIKEILAENAIANASNDPPILHCHDPFGRCKSMV</sequence>